<feature type="domain" description="Glycosyltransferase 2-like" evidence="1">
    <location>
        <begin position="11"/>
        <end position="177"/>
    </location>
</feature>
<name>A0A4U6D4T7_9BACT</name>
<dbReference type="GO" id="GO:0016740">
    <property type="term" value="F:transferase activity"/>
    <property type="evidence" value="ECO:0007669"/>
    <property type="project" value="UniProtKB-KW"/>
</dbReference>
<dbReference type="GO" id="GO:0006487">
    <property type="term" value="P:protein N-linked glycosylation"/>
    <property type="evidence" value="ECO:0007669"/>
    <property type="project" value="TreeGrafter"/>
</dbReference>
<dbReference type="InterPro" id="IPR001173">
    <property type="entry name" value="Glyco_trans_2-like"/>
</dbReference>
<accession>A0A4U6D4T7</accession>
<organism evidence="2 3">
    <name type="scientific">Dyadobacter frigoris</name>
    <dbReference type="NCBI Taxonomy" id="2576211"/>
    <lineage>
        <taxon>Bacteria</taxon>
        <taxon>Pseudomonadati</taxon>
        <taxon>Bacteroidota</taxon>
        <taxon>Cytophagia</taxon>
        <taxon>Cytophagales</taxon>
        <taxon>Spirosomataceae</taxon>
        <taxon>Dyadobacter</taxon>
    </lineage>
</organism>
<evidence type="ECO:0000313" key="2">
    <source>
        <dbReference type="EMBL" id="TKT92282.1"/>
    </source>
</evidence>
<sequence>MKKNNLPQLISIVLPCYNPVDGWCQTLENNITELNGRLSSNRIQYIISNDGSTRLDKSKVCVLTESDNVIFLDNMVNEGKGSAIRKGTMRADGDIIIYTDIDFPFGTDPIVEMVKIFNENPECWFVYGNRTSEYFKKLPLKRQLISKGLHLLNRIFLSGHITDTQAGIKGLRREILPEVQRTKTNTFVFEIELIRKLIKKKVDIQSVNVFANPSIIFSDFSLKVLFREAVSLSRIFMMSWAWNDAL</sequence>
<dbReference type="PANTHER" id="PTHR10859">
    <property type="entry name" value="GLYCOSYL TRANSFERASE"/>
    <property type="match status" value="1"/>
</dbReference>
<dbReference type="CDD" id="cd04179">
    <property type="entry name" value="DPM_DPG-synthase_like"/>
    <property type="match status" value="1"/>
</dbReference>
<dbReference type="OrthoDB" id="952827at2"/>
<dbReference type="Pfam" id="PF00535">
    <property type="entry name" value="Glycos_transf_2"/>
    <property type="match status" value="1"/>
</dbReference>
<dbReference type="InterPro" id="IPR029044">
    <property type="entry name" value="Nucleotide-diphossugar_trans"/>
</dbReference>
<keyword evidence="2" id="KW-0808">Transferase</keyword>
<gene>
    <name evidence="2" type="ORF">FDK13_09895</name>
</gene>
<dbReference type="RefSeq" id="WP_137339827.1">
    <property type="nucleotide sequence ID" value="NZ_BSQH01000007.1"/>
</dbReference>
<dbReference type="Gene3D" id="3.90.550.10">
    <property type="entry name" value="Spore Coat Polysaccharide Biosynthesis Protein SpsA, Chain A"/>
    <property type="match status" value="1"/>
</dbReference>
<protein>
    <submittedName>
        <fullName evidence="2">Glycosyltransferase family 2 protein</fullName>
    </submittedName>
</protein>
<proteinExistence type="predicted"/>
<evidence type="ECO:0000259" key="1">
    <source>
        <dbReference type="Pfam" id="PF00535"/>
    </source>
</evidence>
<dbReference type="EMBL" id="SZVO01000004">
    <property type="protein sequence ID" value="TKT92282.1"/>
    <property type="molecule type" value="Genomic_DNA"/>
</dbReference>
<comment type="caution">
    <text evidence="2">The sequence shown here is derived from an EMBL/GenBank/DDBJ whole genome shotgun (WGS) entry which is preliminary data.</text>
</comment>
<reference evidence="2 3" key="1">
    <citation type="submission" date="2019-05" db="EMBL/GenBank/DDBJ databases">
        <title>Dyadobacter AR-3-8 sp. nov., isolated from arctic soil.</title>
        <authorList>
            <person name="Chaudhary D.K."/>
        </authorList>
    </citation>
    <scope>NUCLEOTIDE SEQUENCE [LARGE SCALE GENOMIC DNA]</scope>
    <source>
        <strain evidence="2 3">AR-3-8</strain>
    </source>
</reference>
<dbReference type="SUPFAM" id="SSF53448">
    <property type="entry name" value="Nucleotide-diphospho-sugar transferases"/>
    <property type="match status" value="1"/>
</dbReference>
<dbReference type="PANTHER" id="PTHR10859:SF91">
    <property type="entry name" value="DOLICHYL-PHOSPHATE BETA-GLUCOSYLTRANSFERASE"/>
    <property type="match status" value="1"/>
</dbReference>
<dbReference type="Proteomes" id="UP000304900">
    <property type="component" value="Unassembled WGS sequence"/>
</dbReference>
<dbReference type="AlphaFoldDB" id="A0A4U6D4T7"/>
<keyword evidence="3" id="KW-1185">Reference proteome</keyword>
<evidence type="ECO:0000313" key="3">
    <source>
        <dbReference type="Proteomes" id="UP000304900"/>
    </source>
</evidence>